<protein>
    <recommendedName>
        <fullName evidence="1">Transcription elongation factor GreA/GreB C-terminal domain-containing protein</fullName>
    </recommendedName>
</protein>
<keyword evidence="3" id="KW-1185">Reference proteome</keyword>
<dbReference type="EMBL" id="BAAAEO010000001">
    <property type="protein sequence ID" value="GAA0539000.1"/>
    <property type="molecule type" value="Genomic_DNA"/>
</dbReference>
<evidence type="ECO:0000313" key="3">
    <source>
        <dbReference type="Proteomes" id="UP001501169"/>
    </source>
</evidence>
<name>A0ABN1DB23_9GAMM</name>
<feature type="domain" description="Transcription elongation factor GreA/GreB C-terminal" evidence="1">
    <location>
        <begin position="54"/>
        <end position="125"/>
    </location>
</feature>
<evidence type="ECO:0000259" key="1">
    <source>
        <dbReference type="Pfam" id="PF01272"/>
    </source>
</evidence>
<organism evidence="2 3">
    <name type="scientific">Rheinheimera aquimaris</name>
    <dbReference type="NCBI Taxonomy" id="412437"/>
    <lineage>
        <taxon>Bacteria</taxon>
        <taxon>Pseudomonadati</taxon>
        <taxon>Pseudomonadota</taxon>
        <taxon>Gammaproteobacteria</taxon>
        <taxon>Chromatiales</taxon>
        <taxon>Chromatiaceae</taxon>
        <taxon>Rheinheimera</taxon>
    </lineage>
</organism>
<dbReference type="PANTHER" id="PTHR30437">
    <property type="entry name" value="TRANSCRIPTION ELONGATION FACTOR GREA"/>
    <property type="match status" value="1"/>
</dbReference>
<dbReference type="Proteomes" id="UP001501169">
    <property type="component" value="Unassembled WGS sequence"/>
</dbReference>
<evidence type="ECO:0000313" key="2">
    <source>
        <dbReference type="EMBL" id="GAA0539000.1"/>
    </source>
</evidence>
<dbReference type="PANTHER" id="PTHR30437:SF4">
    <property type="entry name" value="TRANSCRIPTION ELONGATION FACTOR GREA"/>
    <property type="match status" value="1"/>
</dbReference>
<proteinExistence type="predicted"/>
<dbReference type="InterPro" id="IPR036953">
    <property type="entry name" value="GreA/GreB_C_sf"/>
</dbReference>
<dbReference type="InterPro" id="IPR001437">
    <property type="entry name" value="Tscrpt_elong_fac_GreA/B_C"/>
</dbReference>
<dbReference type="SUPFAM" id="SSF54534">
    <property type="entry name" value="FKBP-like"/>
    <property type="match status" value="1"/>
</dbReference>
<dbReference type="Gene3D" id="3.10.50.30">
    <property type="entry name" value="Transcription elongation factor, GreA/GreB, C-terminal domain"/>
    <property type="match status" value="1"/>
</dbReference>
<dbReference type="InterPro" id="IPR023459">
    <property type="entry name" value="Tscrpt_elong_fac_GreA/B_fam"/>
</dbReference>
<accession>A0ABN1DB23</accession>
<dbReference type="Pfam" id="PF01272">
    <property type="entry name" value="GreA_GreB"/>
    <property type="match status" value="1"/>
</dbReference>
<sequence>MYFCYPRASHNTIASVVAALACQQFLPFTALQLNHIVHSLADYRRQSKFNCDSSAIRLGSSVELKNLDTNERGWLQLVTPSQASYRRNRISILSPLGADLLGKTIDHDVQLRLLRHQLNLRVLTVMSITPNKIRSTNENP</sequence>
<reference evidence="2 3" key="1">
    <citation type="journal article" date="2019" name="Int. J. Syst. Evol. Microbiol.">
        <title>The Global Catalogue of Microorganisms (GCM) 10K type strain sequencing project: providing services to taxonomists for standard genome sequencing and annotation.</title>
        <authorList>
            <consortium name="The Broad Institute Genomics Platform"/>
            <consortium name="The Broad Institute Genome Sequencing Center for Infectious Disease"/>
            <person name="Wu L."/>
            <person name="Ma J."/>
        </authorList>
    </citation>
    <scope>NUCLEOTIDE SEQUENCE [LARGE SCALE GENOMIC DNA]</scope>
    <source>
        <strain evidence="2 3">JCM 14331</strain>
    </source>
</reference>
<dbReference type="RefSeq" id="WP_226765758.1">
    <property type="nucleotide sequence ID" value="NZ_BAAAEO010000001.1"/>
</dbReference>
<gene>
    <name evidence="2" type="ORF">GCM10009098_03170</name>
</gene>
<dbReference type="PROSITE" id="PS51257">
    <property type="entry name" value="PROKAR_LIPOPROTEIN"/>
    <property type="match status" value="1"/>
</dbReference>
<comment type="caution">
    <text evidence="2">The sequence shown here is derived from an EMBL/GenBank/DDBJ whole genome shotgun (WGS) entry which is preliminary data.</text>
</comment>